<dbReference type="CDD" id="cd06261">
    <property type="entry name" value="TM_PBP2"/>
    <property type="match status" value="1"/>
</dbReference>
<evidence type="ECO:0000313" key="9">
    <source>
        <dbReference type="EMBL" id="GAA5113206.1"/>
    </source>
</evidence>
<keyword evidence="4 7" id="KW-0812">Transmembrane</keyword>
<keyword evidence="6 7" id="KW-0472">Membrane</keyword>
<evidence type="ECO:0000256" key="2">
    <source>
        <dbReference type="ARBA" id="ARBA00022448"/>
    </source>
</evidence>
<feature type="domain" description="ABC transmembrane type-1" evidence="8">
    <location>
        <begin position="81"/>
        <end position="273"/>
    </location>
</feature>
<comment type="subcellular location">
    <subcellularLocation>
        <location evidence="1 7">Cell membrane</location>
        <topology evidence="1 7">Multi-pass membrane protein</topology>
    </subcellularLocation>
</comment>
<evidence type="ECO:0000259" key="8">
    <source>
        <dbReference type="PROSITE" id="PS50928"/>
    </source>
</evidence>
<dbReference type="PROSITE" id="PS50928">
    <property type="entry name" value="ABC_TM1"/>
    <property type="match status" value="1"/>
</dbReference>
<evidence type="ECO:0000256" key="1">
    <source>
        <dbReference type="ARBA" id="ARBA00004651"/>
    </source>
</evidence>
<organism evidence="9 10">
    <name type="scientific">Pseudonocardia adelaidensis</name>
    <dbReference type="NCBI Taxonomy" id="648754"/>
    <lineage>
        <taxon>Bacteria</taxon>
        <taxon>Bacillati</taxon>
        <taxon>Actinomycetota</taxon>
        <taxon>Actinomycetes</taxon>
        <taxon>Pseudonocardiales</taxon>
        <taxon>Pseudonocardiaceae</taxon>
        <taxon>Pseudonocardia</taxon>
    </lineage>
</organism>
<feature type="transmembrane region" description="Helical" evidence="7">
    <location>
        <begin position="116"/>
        <end position="137"/>
    </location>
</feature>
<feature type="transmembrane region" description="Helical" evidence="7">
    <location>
        <begin position="81"/>
        <end position="104"/>
    </location>
</feature>
<evidence type="ECO:0000313" key="10">
    <source>
        <dbReference type="Proteomes" id="UP001500804"/>
    </source>
</evidence>
<proteinExistence type="inferred from homology"/>
<dbReference type="RefSeq" id="WP_345603424.1">
    <property type="nucleotide sequence ID" value="NZ_BAABJO010000003.1"/>
</dbReference>
<dbReference type="Gene3D" id="1.10.3720.10">
    <property type="entry name" value="MetI-like"/>
    <property type="match status" value="1"/>
</dbReference>
<feature type="transmembrane region" description="Helical" evidence="7">
    <location>
        <begin position="250"/>
        <end position="273"/>
    </location>
</feature>
<accession>A0ABP9NAH2</accession>
<dbReference type="EMBL" id="BAABJO010000003">
    <property type="protein sequence ID" value="GAA5113206.1"/>
    <property type="molecule type" value="Genomic_DNA"/>
</dbReference>
<dbReference type="InterPro" id="IPR050901">
    <property type="entry name" value="BP-dep_ABC_trans_perm"/>
</dbReference>
<dbReference type="Pfam" id="PF00528">
    <property type="entry name" value="BPD_transp_1"/>
    <property type="match status" value="1"/>
</dbReference>
<comment type="caution">
    <text evidence="9">The sequence shown here is derived from an EMBL/GenBank/DDBJ whole genome shotgun (WGS) entry which is preliminary data.</text>
</comment>
<dbReference type="InterPro" id="IPR000515">
    <property type="entry name" value="MetI-like"/>
</dbReference>
<feature type="transmembrane region" description="Helical" evidence="7">
    <location>
        <begin position="149"/>
        <end position="168"/>
    </location>
</feature>
<evidence type="ECO:0000256" key="5">
    <source>
        <dbReference type="ARBA" id="ARBA00022989"/>
    </source>
</evidence>
<sequence length="288" mass="32186">MAATRMGSPAARIRRNTGLALIAVVVLVWTLLPIYHMVMMSVSPSEEVFARHLWPASPTLENYWTVLTAGDFFVEQFWRQLWNSIFVAALTTFLVLLIGTLASFTIARLRPRWGNALSNAALATYVIPTSFLAIPLYRAMANYSLLDTSWALIFSMTAFASPYAMWVFTQYAKTGIPLELDESARVDGATNWQIYVRIYLPLMRPVLVAIGTYALLSSWNEYLLAFLLLNSAENMTLPVALGSFLNTDQVPWNLLMATSLLYAIPPVIIYYVFRRNVASGMTAGGVKT</sequence>
<keyword evidence="2 7" id="KW-0813">Transport</keyword>
<evidence type="ECO:0000256" key="6">
    <source>
        <dbReference type="ARBA" id="ARBA00023136"/>
    </source>
</evidence>
<dbReference type="PANTHER" id="PTHR32243:SF18">
    <property type="entry name" value="INNER MEMBRANE ABC TRANSPORTER PERMEASE PROTEIN YCJP"/>
    <property type="match status" value="1"/>
</dbReference>
<gene>
    <name evidence="9" type="ORF">GCM10023320_08510</name>
</gene>
<evidence type="ECO:0000256" key="4">
    <source>
        <dbReference type="ARBA" id="ARBA00022692"/>
    </source>
</evidence>
<dbReference type="InterPro" id="IPR035906">
    <property type="entry name" value="MetI-like_sf"/>
</dbReference>
<keyword evidence="5 7" id="KW-1133">Transmembrane helix</keyword>
<reference evidence="10" key="1">
    <citation type="journal article" date="2019" name="Int. J. Syst. Evol. Microbiol.">
        <title>The Global Catalogue of Microorganisms (GCM) 10K type strain sequencing project: providing services to taxonomists for standard genome sequencing and annotation.</title>
        <authorList>
            <consortium name="The Broad Institute Genomics Platform"/>
            <consortium name="The Broad Institute Genome Sequencing Center for Infectious Disease"/>
            <person name="Wu L."/>
            <person name="Ma J."/>
        </authorList>
    </citation>
    <scope>NUCLEOTIDE SEQUENCE [LARGE SCALE GENOMIC DNA]</scope>
    <source>
        <strain evidence="10">JCM 18302</strain>
    </source>
</reference>
<evidence type="ECO:0000256" key="7">
    <source>
        <dbReference type="RuleBase" id="RU363032"/>
    </source>
</evidence>
<comment type="similarity">
    <text evidence="7">Belongs to the binding-protein-dependent transport system permease family.</text>
</comment>
<keyword evidence="3" id="KW-1003">Cell membrane</keyword>
<dbReference type="Proteomes" id="UP001500804">
    <property type="component" value="Unassembled WGS sequence"/>
</dbReference>
<dbReference type="PANTHER" id="PTHR32243">
    <property type="entry name" value="MALTOSE TRANSPORT SYSTEM PERMEASE-RELATED"/>
    <property type="match status" value="1"/>
</dbReference>
<name>A0ABP9NAH2_9PSEU</name>
<keyword evidence="10" id="KW-1185">Reference proteome</keyword>
<protein>
    <submittedName>
        <fullName evidence="9">Carbohydrate ABC transporter permease</fullName>
    </submittedName>
</protein>
<dbReference type="SUPFAM" id="SSF161098">
    <property type="entry name" value="MetI-like"/>
    <property type="match status" value="1"/>
</dbReference>
<evidence type="ECO:0000256" key="3">
    <source>
        <dbReference type="ARBA" id="ARBA00022475"/>
    </source>
</evidence>